<dbReference type="STRING" id="1605367.AFM12_09760"/>
<dbReference type="OrthoDB" id="186344at2"/>
<evidence type="ECO:0000313" key="2">
    <source>
        <dbReference type="Proteomes" id="UP000050454"/>
    </source>
</evidence>
<evidence type="ECO:0008006" key="3">
    <source>
        <dbReference type="Google" id="ProtNLM"/>
    </source>
</evidence>
<dbReference type="Proteomes" id="UP000050454">
    <property type="component" value="Unassembled WGS sequence"/>
</dbReference>
<dbReference type="SUPFAM" id="SSF53448">
    <property type="entry name" value="Nucleotide-diphospho-sugar transferases"/>
    <property type="match status" value="1"/>
</dbReference>
<organism evidence="1 2">
    <name type="scientific">Jiulongibacter sediminis</name>
    <dbReference type="NCBI Taxonomy" id="1605367"/>
    <lineage>
        <taxon>Bacteria</taxon>
        <taxon>Pseudomonadati</taxon>
        <taxon>Bacteroidota</taxon>
        <taxon>Cytophagia</taxon>
        <taxon>Cytophagales</taxon>
        <taxon>Leadbetterellaceae</taxon>
        <taxon>Jiulongibacter</taxon>
    </lineage>
</organism>
<protein>
    <recommendedName>
        <fullName evidence="3">Glycosyl transferase</fullName>
    </recommendedName>
</protein>
<comment type="caution">
    <text evidence="1">The sequence shown here is derived from an EMBL/GenBank/DDBJ whole genome shotgun (WGS) entry which is preliminary data.</text>
</comment>
<gene>
    <name evidence="1" type="ORF">AFM12_09760</name>
</gene>
<name>A0A0N8HA07_9BACT</name>
<keyword evidence="2" id="KW-1185">Reference proteome</keyword>
<dbReference type="AlphaFoldDB" id="A0A0N8HA07"/>
<evidence type="ECO:0000313" key="1">
    <source>
        <dbReference type="EMBL" id="KPM48844.1"/>
    </source>
</evidence>
<dbReference type="RefSeq" id="WP_055147306.1">
    <property type="nucleotide sequence ID" value="NZ_JXSZ01000006.1"/>
</dbReference>
<dbReference type="EMBL" id="LGTQ01000006">
    <property type="protein sequence ID" value="KPM48844.1"/>
    <property type="molecule type" value="Genomic_DNA"/>
</dbReference>
<sequence length="333" mass="38763">MTVAFTICSNNYISQAKSLADSLSLTNPEVKFYIGLADDFSGIPEKYRETYSNCNLIEVKEVNIPNFKWMEENYDIIEFNTSVKPFYFSHLMQKHPEVENFVFFDPDIYVYKSISNIEKALQSNNIVLTPHLTSPIKDSRNDYFIHEHDILNHGVFNLGFVAINNSDESKRFIKWWEERLATQCIHDLCNGLFVDQLWCNLVPSYFDKVLIDKDPGMNMAYWNLQERTISKESGQYIVNGTNPLTFFHFSTFNPDITDNIATKQNRYKLSDRPDLQQLYADYEQKVKANHFQELKNIPCVYGKLLAKPKTPSKLAVSVGFPFKVMVNLIEKYL</sequence>
<proteinExistence type="predicted"/>
<accession>A0A0N8HA07</accession>
<dbReference type="InterPro" id="IPR029044">
    <property type="entry name" value="Nucleotide-diphossugar_trans"/>
</dbReference>
<dbReference type="Gene3D" id="3.90.550.10">
    <property type="entry name" value="Spore Coat Polysaccharide Biosynthesis Protein SpsA, Chain A"/>
    <property type="match status" value="1"/>
</dbReference>
<reference evidence="1 2" key="1">
    <citation type="submission" date="2015-07" db="EMBL/GenBank/DDBJ databases">
        <title>The draft genome sequence of Leadbetterella sp. JN14-9.</title>
        <authorList>
            <person name="Liu Y."/>
            <person name="Du J."/>
            <person name="Shao Z."/>
        </authorList>
    </citation>
    <scope>NUCLEOTIDE SEQUENCE [LARGE SCALE GENOMIC DNA]</scope>
    <source>
        <strain evidence="1 2">JN14-9</strain>
    </source>
</reference>